<dbReference type="RefSeq" id="WP_158291302.1">
    <property type="nucleotide sequence ID" value="NZ_BMEI01000003.1"/>
</dbReference>
<keyword evidence="3" id="KW-1185">Reference proteome</keyword>
<dbReference type="Proteomes" id="UP000305451">
    <property type="component" value="Unassembled WGS sequence"/>
</dbReference>
<dbReference type="Pfam" id="PF08722">
    <property type="entry name" value="Tn7_TnsA-like_N"/>
    <property type="match status" value="1"/>
</dbReference>
<feature type="domain" description="TnsA endonuclease N-terminal" evidence="1">
    <location>
        <begin position="72"/>
        <end position="143"/>
    </location>
</feature>
<dbReference type="InterPro" id="IPR014833">
    <property type="entry name" value="TnsA_N"/>
</dbReference>
<organism evidence="2 3">
    <name type="scientific">Marinicauda pacifica</name>
    <dbReference type="NCBI Taxonomy" id="1133559"/>
    <lineage>
        <taxon>Bacteria</taxon>
        <taxon>Pseudomonadati</taxon>
        <taxon>Pseudomonadota</taxon>
        <taxon>Alphaproteobacteria</taxon>
        <taxon>Maricaulales</taxon>
        <taxon>Maricaulaceae</taxon>
        <taxon>Marinicauda</taxon>
    </lineage>
</organism>
<reference evidence="2 3" key="1">
    <citation type="journal article" date="2013" name="Int. J. Syst. Evol. Microbiol.">
        <title>Marinicauda pacifica gen. nov., sp. nov., a prosthecate alphaproteobacterium of the family Hyphomonadaceae isolated from deep seawater.</title>
        <authorList>
            <person name="Zhang X.Y."/>
            <person name="Li G.W."/>
            <person name="Wang C.S."/>
            <person name="Zhang Y.J."/>
            <person name="Xu X.W."/>
            <person name="Li H."/>
            <person name="Liu A."/>
            <person name="Liu C."/>
            <person name="Xie B.B."/>
            <person name="Qin Q.L."/>
            <person name="Xu Z."/>
            <person name="Chen X.L."/>
            <person name="Zhou B.C."/>
            <person name="Zhang Y.Z."/>
        </authorList>
    </citation>
    <scope>NUCLEOTIDE SEQUENCE [LARGE SCALE GENOMIC DNA]</scope>
    <source>
        <strain evidence="2 3">P-1 km-3</strain>
    </source>
</reference>
<evidence type="ECO:0000259" key="1">
    <source>
        <dbReference type="Pfam" id="PF08722"/>
    </source>
</evidence>
<proteinExistence type="predicted"/>
<evidence type="ECO:0000313" key="3">
    <source>
        <dbReference type="Proteomes" id="UP000305451"/>
    </source>
</evidence>
<evidence type="ECO:0000313" key="2">
    <source>
        <dbReference type="EMBL" id="TGY92403.1"/>
    </source>
</evidence>
<gene>
    <name evidence="2" type="ORF">E5162_12210</name>
</gene>
<comment type="caution">
    <text evidence="2">The sequence shown here is derived from an EMBL/GenBank/DDBJ whole genome shotgun (WGS) entry which is preliminary data.</text>
</comment>
<dbReference type="EMBL" id="SRXV01000003">
    <property type="protein sequence ID" value="TGY92403.1"/>
    <property type="molecule type" value="Genomic_DNA"/>
</dbReference>
<dbReference type="OrthoDB" id="7594731at2"/>
<dbReference type="AlphaFoldDB" id="A0A4S2H9L9"/>
<accession>A0A4S2H9L9</accession>
<protein>
    <recommendedName>
        <fullName evidence="1">TnsA endonuclease N-terminal domain-containing protein</fullName>
    </recommendedName>
</protein>
<name>A0A4S2H9L9_9PROT</name>
<sequence>MELLARHIESRDPAIPPAIMSHYPDYAPVRKLVTGRRAQPTGLFPSVKNGRGMEYESSGERFGFWQAEVETRVRHYFEQPFTLKWIEAGKRREYTPDRLEERTSGWTVIEMKYSAEKKFDADYTQKLEVASALLAKIGMRFEVDTAERLKTSPEFPAIEEIVYSASFVVDQFERVEVAEYLKRRETSSVGELAELLGGGVDGRARLLSLVPRRVIALELDGEVKIDTPVSLAEVGLGYVS</sequence>